<dbReference type="Proteomes" id="UP000821845">
    <property type="component" value="Chromosome 4"/>
</dbReference>
<evidence type="ECO:0000313" key="1">
    <source>
        <dbReference type="EMBL" id="KAH6932953.1"/>
    </source>
</evidence>
<evidence type="ECO:0000313" key="2">
    <source>
        <dbReference type="Proteomes" id="UP000821845"/>
    </source>
</evidence>
<keyword evidence="2" id="KW-1185">Reference proteome</keyword>
<name>A0ACB7SDL7_HYAAI</name>
<organism evidence="1 2">
    <name type="scientific">Hyalomma asiaticum</name>
    <name type="common">Tick</name>
    <dbReference type="NCBI Taxonomy" id="266040"/>
    <lineage>
        <taxon>Eukaryota</taxon>
        <taxon>Metazoa</taxon>
        <taxon>Ecdysozoa</taxon>
        <taxon>Arthropoda</taxon>
        <taxon>Chelicerata</taxon>
        <taxon>Arachnida</taxon>
        <taxon>Acari</taxon>
        <taxon>Parasitiformes</taxon>
        <taxon>Ixodida</taxon>
        <taxon>Ixodoidea</taxon>
        <taxon>Ixodidae</taxon>
        <taxon>Hyalomminae</taxon>
        <taxon>Hyalomma</taxon>
    </lineage>
</organism>
<protein>
    <submittedName>
        <fullName evidence="1">Uncharacterized protein</fullName>
    </submittedName>
</protein>
<accession>A0ACB7SDL7</accession>
<sequence length="313" mass="34977">MPPKRRKSSRNTTVQETRRTRGRPRRRLVDKAASYCRRRLADSLWRAEMSRCFNTLRCLVLPSSLRSRRHRSKRVVLLAAVQRLRYLERLISELLTNDTDHRATPRNIRAVRNHFRRNLEAGVSSSKRRKQPCSEQSSQELPPSLEVLEEGVQEAFTSVRDAGSGSNRADTISVPSSPTICQVWWSNRAVEAAIMSSPTVKSLMESFYDEAPLPTSGLGSVQVVPDDVLVLEACPPSDPEDEHLVPVATLNSDFDASDVAAVSEAIVSEDLMLSSTIVHDNSPEKVSENDVPVWSPEQVIIGPQVEWDLGADI</sequence>
<dbReference type="EMBL" id="CM023484">
    <property type="protein sequence ID" value="KAH6932953.1"/>
    <property type="molecule type" value="Genomic_DNA"/>
</dbReference>
<gene>
    <name evidence="1" type="ORF">HPB50_011054</name>
</gene>
<reference evidence="1" key="1">
    <citation type="submission" date="2020-05" db="EMBL/GenBank/DDBJ databases">
        <title>Large-scale comparative analyses of tick genomes elucidate their genetic diversity and vector capacities.</title>
        <authorList>
            <person name="Jia N."/>
            <person name="Wang J."/>
            <person name="Shi W."/>
            <person name="Du L."/>
            <person name="Sun Y."/>
            <person name="Zhan W."/>
            <person name="Jiang J."/>
            <person name="Wang Q."/>
            <person name="Zhang B."/>
            <person name="Ji P."/>
            <person name="Sakyi L.B."/>
            <person name="Cui X."/>
            <person name="Yuan T."/>
            <person name="Jiang B."/>
            <person name="Yang W."/>
            <person name="Lam T.T.-Y."/>
            <person name="Chang Q."/>
            <person name="Ding S."/>
            <person name="Wang X."/>
            <person name="Zhu J."/>
            <person name="Ruan X."/>
            <person name="Zhao L."/>
            <person name="Wei J."/>
            <person name="Que T."/>
            <person name="Du C."/>
            <person name="Cheng J."/>
            <person name="Dai P."/>
            <person name="Han X."/>
            <person name="Huang E."/>
            <person name="Gao Y."/>
            <person name="Liu J."/>
            <person name="Shao H."/>
            <person name="Ye R."/>
            <person name="Li L."/>
            <person name="Wei W."/>
            <person name="Wang X."/>
            <person name="Wang C."/>
            <person name="Yang T."/>
            <person name="Huo Q."/>
            <person name="Li W."/>
            <person name="Guo W."/>
            <person name="Chen H."/>
            <person name="Zhou L."/>
            <person name="Ni X."/>
            <person name="Tian J."/>
            <person name="Zhou Y."/>
            <person name="Sheng Y."/>
            <person name="Liu T."/>
            <person name="Pan Y."/>
            <person name="Xia L."/>
            <person name="Li J."/>
            <person name="Zhao F."/>
            <person name="Cao W."/>
        </authorList>
    </citation>
    <scope>NUCLEOTIDE SEQUENCE</scope>
    <source>
        <strain evidence="1">Hyas-2018</strain>
    </source>
</reference>
<comment type="caution">
    <text evidence="1">The sequence shown here is derived from an EMBL/GenBank/DDBJ whole genome shotgun (WGS) entry which is preliminary data.</text>
</comment>
<proteinExistence type="predicted"/>